<dbReference type="CDD" id="cd16329">
    <property type="entry name" value="LolA_like"/>
    <property type="match status" value="1"/>
</dbReference>
<dbReference type="Pfam" id="PF07044">
    <property type="entry name" value="DUF1329"/>
    <property type="match status" value="1"/>
</dbReference>
<evidence type="ECO:0000313" key="3">
    <source>
        <dbReference type="Proteomes" id="UP000217265"/>
    </source>
</evidence>
<dbReference type="EMBL" id="CP023344">
    <property type="protein sequence ID" value="ATC65403.1"/>
    <property type="molecule type" value="Genomic_DNA"/>
</dbReference>
<dbReference type="KEGG" id="vbh:CMV30_16435"/>
<feature type="signal peptide" evidence="1">
    <location>
        <begin position="1"/>
        <end position="28"/>
    </location>
</feature>
<keyword evidence="1" id="KW-0732">Signal</keyword>
<evidence type="ECO:0000313" key="2">
    <source>
        <dbReference type="EMBL" id="ATC65403.1"/>
    </source>
</evidence>
<name>A0A290QAE7_9BACT</name>
<protein>
    <submittedName>
        <fullName evidence="2">Outer membrane lipoprotein-sorting protein</fullName>
    </submittedName>
</protein>
<dbReference type="InterPro" id="IPR010752">
    <property type="entry name" value="DUF1329"/>
</dbReference>
<feature type="chain" id="PRO_5012200157" evidence="1">
    <location>
        <begin position="29"/>
        <end position="457"/>
    </location>
</feature>
<accession>A0A290QAE7</accession>
<proteinExistence type="predicted"/>
<dbReference type="Gene3D" id="2.50.20.10">
    <property type="entry name" value="Lipoprotein localisation LolA/LolB/LppX"/>
    <property type="match status" value="1"/>
</dbReference>
<evidence type="ECO:0000256" key="1">
    <source>
        <dbReference type="SAM" id="SignalP"/>
    </source>
</evidence>
<dbReference type="AlphaFoldDB" id="A0A290QAE7"/>
<reference evidence="2 3" key="1">
    <citation type="submission" date="2017-09" db="EMBL/GenBank/DDBJ databases">
        <title>Complete genome sequence of Verrucomicrobial strain HZ-65, isolated from freshwater.</title>
        <authorList>
            <person name="Choi A."/>
        </authorList>
    </citation>
    <scope>NUCLEOTIDE SEQUENCE [LARGE SCALE GENOMIC DNA]</scope>
    <source>
        <strain evidence="2 3">HZ-65</strain>
    </source>
</reference>
<keyword evidence="2" id="KW-0449">Lipoprotein</keyword>
<keyword evidence="3" id="KW-1185">Reference proteome</keyword>
<organism evidence="2 3">
    <name type="scientific">Nibricoccus aquaticus</name>
    <dbReference type="NCBI Taxonomy" id="2576891"/>
    <lineage>
        <taxon>Bacteria</taxon>
        <taxon>Pseudomonadati</taxon>
        <taxon>Verrucomicrobiota</taxon>
        <taxon>Opitutia</taxon>
        <taxon>Opitutales</taxon>
        <taxon>Opitutaceae</taxon>
        <taxon>Nibricoccus</taxon>
    </lineage>
</organism>
<dbReference type="RefSeq" id="WP_096057033.1">
    <property type="nucleotide sequence ID" value="NZ_CP023344.1"/>
</dbReference>
<gene>
    <name evidence="2" type="ORF">CMV30_16435</name>
</gene>
<dbReference type="Proteomes" id="UP000217265">
    <property type="component" value="Chromosome"/>
</dbReference>
<sequence length="457" mass="50945">MMNHSSLSRIRNLALASVLPLFALTALAAISDADLARLGNELTPLGAERAANSAGTIPAWDGGITTPPAGYKVGDHHPDPFAADQPLVTITASNLSEYESRLTPGHAALLKAYPTYKIVLYPSRRSASYPQSFYDATKSTAGTARLTDTGNGLQGAFIGTPFPVPQNGLEAIWNHLVRYRGEAAIRYVGQAAPQRNGSYNLVQFKDEFLFHYNHPGVTEATLDNILLYYKQSTTAPARLAGSILLVQETLDQVKEPRRAWIYNAGQRRVRRAPNVAYDSPGTNSDGMRTNDQLDMFNGAPDRYDWKLVGKKELIVPYNAYKLHSDSVKVADILKPLHINQDLARYELHRVWVVEATLKPGQSNIYARRTFYIDEDSWQILAADQYDTRGQLWYVSEAHCINYYEVPTFWSTLEVHTDLVSGRYLAFGLDNENKMYDFSVKPALSDFTSSAISREGVR</sequence>
<dbReference type="OrthoDB" id="178023at2"/>